<organism evidence="11 12">
    <name type="scientific">Sandarakinorhabdus fusca</name>
    <dbReference type="NCBI Taxonomy" id="1439888"/>
    <lineage>
        <taxon>Bacteria</taxon>
        <taxon>Pseudomonadati</taxon>
        <taxon>Pseudomonadota</taxon>
        <taxon>Alphaproteobacteria</taxon>
        <taxon>Sphingomonadales</taxon>
        <taxon>Sphingosinicellaceae</taxon>
        <taxon>Sandarakinorhabdus</taxon>
    </lineage>
</organism>
<dbReference type="GO" id="GO:0005886">
    <property type="term" value="C:plasma membrane"/>
    <property type="evidence" value="ECO:0007669"/>
    <property type="project" value="UniProtKB-SubCell"/>
</dbReference>
<dbReference type="InterPro" id="IPR029044">
    <property type="entry name" value="Nucleotide-diphossugar_trans"/>
</dbReference>
<dbReference type="CDD" id="cd04187">
    <property type="entry name" value="DPM1_like_bac"/>
    <property type="match status" value="1"/>
</dbReference>
<evidence type="ECO:0000256" key="7">
    <source>
        <dbReference type="ARBA" id="ARBA00023136"/>
    </source>
</evidence>
<evidence type="ECO:0000313" key="12">
    <source>
        <dbReference type="Proteomes" id="UP000481327"/>
    </source>
</evidence>
<evidence type="ECO:0000256" key="9">
    <source>
        <dbReference type="SAM" id="Phobius"/>
    </source>
</evidence>
<feature type="transmembrane region" description="Helical" evidence="9">
    <location>
        <begin position="231"/>
        <end position="252"/>
    </location>
</feature>
<evidence type="ECO:0000259" key="10">
    <source>
        <dbReference type="Pfam" id="PF00535"/>
    </source>
</evidence>
<comment type="caution">
    <text evidence="11">The sequence shown here is derived from an EMBL/GenBank/DDBJ whole genome shotgun (WGS) entry which is preliminary data.</text>
</comment>
<comment type="similarity">
    <text evidence="8">Belongs to the glycosyltransferase 2 family. GtrB subfamily.</text>
</comment>
<gene>
    <name evidence="11" type="ORF">F3168_11845</name>
</gene>
<evidence type="ECO:0000256" key="5">
    <source>
        <dbReference type="ARBA" id="ARBA00022692"/>
    </source>
</evidence>
<sequence>MTLPLLSIVVPVFNEEATIDLFVTTITPVLDAITADWEIVFVNDGSRDSTLSVIRVAHDREPRVRGIDFSRNYGKEIALSAGLDHARGRAVVPMDVDLQDPPELIAPMVEQWRAGYDVVLARRSDRSSDSALKRGTAQAFYSVIAKLSDTVIPADVGDFRLIDARVVEALRSYPERMRFMKGIFADVGFRTTSVSYVRPVRAAGETKFNGRKLFNLALEGIVSFSTVPLKIWTYVGLAAALLAIAMLGYIVITTLVNGRDVPGYASLISVILFFNGLLLMGLGVQGEYIARIFAEVKGRPLYLVRERIGCPPPEA</sequence>
<keyword evidence="2" id="KW-1003">Cell membrane</keyword>
<comment type="subcellular location">
    <subcellularLocation>
        <location evidence="1">Cell membrane</location>
        <topology evidence="1">Multi-pass membrane protein</topology>
    </subcellularLocation>
</comment>
<keyword evidence="12" id="KW-1185">Reference proteome</keyword>
<keyword evidence="7 9" id="KW-0472">Membrane</keyword>
<proteinExistence type="inferred from homology"/>
<keyword evidence="4 11" id="KW-0808">Transferase</keyword>
<evidence type="ECO:0000256" key="1">
    <source>
        <dbReference type="ARBA" id="ARBA00004651"/>
    </source>
</evidence>
<protein>
    <submittedName>
        <fullName evidence="11">Glycosyltransferase</fullName>
    </submittedName>
</protein>
<feature type="transmembrane region" description="Helical" evidence="9">
    <location>
        <begin position="264"/>
        <end position="284"/>
    </location>
</feature>
<evidence type="ECO:0000256" key="6">
    <source>
        <dbReference type="ARBA" id="ARBA00022989"/>
    </source>
</evidence>
<dbReference type="GO" id="GO:0016757">
    <property type="term" value="F:glycosyltransferase activity"/>
    <property type="evidence" value="ECO:0007669"/>
    <property type="project" value="UniProtKB-KW"/>
</dbReference>
<dbReference type="Proteomes" id="UP000481327">
    <property type="component" value="Unassembled WGS sequence"/>
</dbReference>
<dbReference type="Gene3D" id="3.90.550.10">
    <property type="entry name" value="Spore Coat Polysaccharide Biosynthesis Protein SpsA, Chain A"/>
    <property type="match status" value="1"/>
</dbReference>
<dbReference type="AlphaFoldDB" id="A0A7C9GQV9"/>
<evidence type="ECO:0000256" key="8">
    <source>
        <dbReference type="ARBA" id="ARBA00038152"/>
    </source>
</evidence>
<keyword evidence="5 9" id="KW-0812">Transmembrane</keyword>
<dbReference type="PANTHER" id="PTHR48090">
    <property type="entry name" value="UNDECAPRENYL-PHOSPHATE 4-DEOXY-4-FORMAMIDO-L-ARABINOSE TRANSFERASE-RELATED"/>
    <property type="match status" value="1"/>
</dbReference>
<dbReference type="FunFam" id="3.90.550.10:FF:000079">
    <property type="entry name" value="Probable glycosyl transferase"/>
    <property type="match status" value="1"/>
</dbReference>
<evidence type="ECO:0000313" key="11">
    <source>
        <dbReference type="EMBL" id="MQT17950.1"/>
    </source>
</evidence>
<keyword evidence="3" id="KW-0328">Glycosyltransferase</keyword>
<evidence type="ECO:0000256" key="3">
    <source>
        <dbReference type="ARBA" id="ARBA00022676"/>
    </source>
</evidence>
<accession>A0A7C9GQV9</accession>
<dbReference type="SUPFAM" id="SSF53448">
    <property type="entry name" value="Nucleotide-diphospho-sugar transferases"/>
    <property type="match status" value="1"/>
</dbReference>
<dbReference type="OrthoDB" id="9807795at2"/>
<reference evidence="11 12" key="1">
    <citation type="submission" date="2019-09" db="EMBL/GenBank/DDBJ databases">
        <title>Polymorphobacter sp. isolated from a lake in China.</title>
        <authorList>
            <person name="Liu Z."/>
        </authorList>
    </citation>
    <scope>NUCLEOTIDE SEQUENCE [LARGE SCALE GENOMIC DNA]</scope>
    <source>
        <strain evidence="11 12">D40P</strain>
    </source>
</reference>
<feature type="domain" description="Glycosyltransferase 2-like" evidence="10">
    <location>
        <begin position="7"/>
        <end position="169"/>
    </location>
</feature>
<name>A0A7C9GQV9_9SPHN</name>
<dbReference type="EMBL" id="WIOL01000004">
    <property type="protein sequence ID" value="MQT17950.1"/>
    <property type="molecule type" value="Genomic_DNA"/>
</dbReference>
<keyword evidence="6 9" id="KW-1133">Transmembrane helix</keyword>
<evidence type="ECO:0000256" key="4">
    <source>
        <dbReference type="ARBA" id="ARBA00022679"/>
    </source>
</evidence>
<dbReference type="InterPro" id="IPR001173">
    <property type="entry name" value="Glyco_trans_2-like"/>
</dbReference>
<evidence type="ECO:0000256" key="2">
    <source>
        <dbReference type="ARBA" id="ARBA00022475"/>
    </source>
</evidence>
<dbReference type="PANTHER" id="PTHR48090:SF1">
    <property type="entry name" value="PROPHAGE BACTOPRENOL GLUCOSYL TRANSFERASE HOMOLOG"/>
    <property type="match status" value="1"/>
</dbReference>
<dbReference type="RefSeq" id="WP_152578413.1">
    <property type="nucleotide sequence ID" value="NZ_JAATJI010000001.1"/>
</dbReference>
<dbReference type="Pfam" id="PF00535">
    <property type="entry name" value="Glycos_transf_2"/>
    <property type="match status" value="1"/>
</dbReference>
<dbReference type="InterPro" id="IPR050256">
    <property type="entry name" value="Glycosyltransferase_2"/>
</dbReference>